<feature type="transmembrane region" description="Helical" evidence="2">
    <location>
        <begin position="307"/>
        <end position="330"/>
    </location>
</feature>
<dbReference type="RefSeq" id="WP_393167446.1">
    <property type="nucleotide sequence ID" value="NZ_JBICRM010000011.1"/>
</dbReference>
<keyword evidence="2" id="KW-1133">Transmembrane helix</keyword>
<gene>
    <name evidence="3" type="ORF">ACFLIM_19780</name>
</gene>
<evidence type="ECO:0000313" key="3">
    <source>
        <dbReference type="EMBL" id="MFG1705435.1"/>
    </source>
</evidence>
<keyword evidence="4" id="KW-1185">Reference proteome</keyword>
<keyword evidence="2" id="KW-0472">Membrane</keyword>
<proteinExistence type="predicted"/>
<comment type="caution">
    <text evidence="3">The sequence shown here is derived from an EMBL/GenBank/DDBJ whole genome shotgun (WGS) entry which is preliminary data.</text>
</comment>
<protein>
    <submittedName>
        <fullName evidence="3">Uncharacterized protein</fullName>
    </submittedName>
</protein>
<dbReference type="InterPro" id="IPR043993">
    <property type="entry name" value="T4SS_pilin"/>
</dbReference>
<evidence type="ECO:0000256" key="1">
    <source>
        <dbReference type="SAM" id="MobiDB-lite"/>
    </source>
</evidence>
<feature type="region of interest" description="Disordered" evidence="1">
    <location>
        <begin position="155"/>
        <end position="176"/>
    </location>
</feature>
<evidence type="ECO:0000256" key="2">
    <source>
        <dbReference type="SAM" id="Phobius"/>
    </source>
</evidence>
<evidence type="ECO:0000313" key="4">
    <source>
        <dbReference type="Proteomes" id="UP001603978"/>
    </source>
</evidence>
<organism evidence="3 4">
    <name type="scientific">Nonomuraea marmarensis</name>
    <dbReference type="NCBI Taxonomy" id="3351344"/>
    <lineage>
        <taxon>Bacteria</taxon>
        <taxon>Bacillati</taxon>
        <taxon>Actinomycetota</taxon>
        <taxon>Actinomycetes</taxon>
        <taxon>Streptosporangiales</taxon>
        <taxon>Streptosporangiaceae</taxon>
        <taxon>Nonomuraea</taxon>
    </lineage>
</organism>
<keyword evidence="2" id="KW-0812">Transmembrane</keyword>
<feature type="transmembrane region" description="Helical" evidence="2">
    <location>
        <begin position="359"/>
        <end position="382"/>
    </location>
</feature>
<dbReference type="EMBL" id="JBICRM010000011">
    <property type="protein sequence ID" value="MFG1705435.1"/>
    <property type="molecule type" value="Genomic_DNA"/>
</dbReference>
<name>A0ABW7AGH5_9ACTN</name>
<feature type="transmembrane region" description="Helical" evidence="2">
    <location>
        <begin position="394"/>
        <end position="416"/>
    </location>
</feature>
<accession>A0ABW7AGH5</accession>
<reference evidence="3 4" key="1">
    <citation type="submission" date="2024-10" db="EMBL/GenBank/DDBJ databases">
        <authorList>
            <person name="Topkara A.R."/>
            <person name="Saygin H."/>
        </authorList>
    </citation>
    <scope>NUCLEOTIDE SEQUENCE [LARGE SCALE GENOMIC DNA]</scope>
    <source>
        <strain evidence="3 4">M3C6</strain>
    </source>
</reference>
<dbReference type="Pfam" id="PF18895">
    <property type="entry name" value="T4SS_pilin"/>
    <property type="match status" value="1"/>
</dbReference>
<feature type="compositionally biased region" description="Basic and acidic residues" evidence="1">
    <location>
        <begin position="155"/>
        <end position="171"/>
    </location>
</feature>
<sequence length="423" mass="44629">MSTDLRETAVTDHSPLDVAEHVFQLLAYAPGGLALDGTALSHELPRRQVPLAELRELLTSNTLLGATRDIVWRELVIRARRDGPQWLAAAVGTAVPALRRIGGRLCLYHAAEERADIHAAVLAAFIATVKDIDIDRPNILPRMCAAAGRAGERARRNAEAEAARHMPENASREAAAPWQHPDLILADAVGKNVVPESNAKPLALTRLEGHTLAAAAAVPGLPPEAAMKRCRSLLADAVLAGEAEPAMSLAITSRNPGRVVHRPKISAWSRITSDPKPITTDQKGGWGTLTGSARNLRSPRRCRWRPLLRGALVAATVAIVLAATAAAVLADSGSFSFTSLRAAAVPGDLNTVFDNLRNWLIGLLAALATLMLTIGGLRYLVAGGDPGEVQKAKAALKAAAFGYGLAVLAPLFVSVLKRIVGGG</sequence>
<dbReference type="Proteomes" id="UP001603978">
    <property type="component" value="Unassembled WGS sequence"/>
</dbReference>